<keyword evidence="7" id="KW-1185">Reference proteome</keyword>
<dbReference type="Pfam" id="PF03816">
    <property type="entry name" value="LytR_cpsA_psr"/>
    <property type="match status" value="1"/>
</dbReference>
<feature type="domain" description="Cell envelope-related transcriptional attenuator" evidence="4">
    <location>
        <begin position="147"/>
        <end position="306"/>
    </location>
</feature>
<dbReference type="PANTHER" id="PTHR33392">
    <property type="entry name" value="POLYISOPRENYL-TEICHOIC ACID--PEPTIDOGLYCAN TEICHOIC ACID TRANSFERASE TAGU"/>
    <property type="match status" value="1"/>
</dbReference>
<organism evidence="6 7">
    <name type="scientific">Streptomyces olivaceus</name>
    <dbReference type="NCBI Taxonomy" id="47716"/>
    <lineage>
        <taxon>Bacteria</taxon>
        <taxon>Bacillati</taxon>
        <taxon>Actinomycetota</taxon>
        <taxon>Actinomycetes</taxon>
        <taxon>Kitasatosporales</taxon>
        <taxon>Streptomycetaceae</taxon>
        <taxon>Streptomyces</taxon>
    </lineage>
</organism>
<accession>A0ABS7WBH5</accession>
<dbReference type="Pfam" id="PF13399">
    <property type="entry name" value="LytR_C"/>
    <property type="match status" value="1"/>
</dbReference>
<dbReference type="Gene3D" id="3.30.70.2390">
    <property type="match status" value="1"/>
</dbReference>
<keyword evidence="3" id="KW-0472">Membrane</keyword>
<reference evidence="6 7" key="1">
    <citation type="submission" date="2021-06" db="EMBL/GenBank/DDBJ databases">
        <title>Ecological speciation of a Streptomyces species isolated from different habitats and geographic origins.</title>
        <authorList>
            <person name="Wang J."/>
        </authorList>
    </citation>
    <scope>NUCLEOTIDE SEQUENCE [LARGE SCALE GENOMIC DNA]</scope>
    <source>
        <strain evidence="6 7">FXJ8.012</strain>
    </source>
</reference>
<dbReference type="InterPro" id="IPR004474">
    <property type="entry name" value="LytR_CpsA_psr"/>
</dbReference>
<evidence type="ECO:0000256" key="1">
    <source>
        <dbReference type="ARBA" id="ARBA00006068"/>
    </source>
</evidence>
<feature type="region of interest" description="Disordered" evidence="2">
    <location>
        <begin position="535"/>
        <end position="563"/>
    </location>
</feature>
<sequence length="575" mass="60521">MTQGSVHEEGTRPQSVRHDHGRNTGGGRDEGGGGTAGRQEPPGGDGRRPAPRRGGRRHRALRWSATTLAVLILGTAGAGYLYYEHLNGNIEKGERSSGDSKAHRTEPNAAGQTPLNILLIGSDSRASDANVALGGGRDHRDSPPLGDVQMLIHLAADRKSASVVSIPRDTRVDIPACKDRGTGEAFPATNAIINESLARGGAGCTLATWENLTGLYVDHWMTIDFAGVVSMADAVGGVEVCVNQNVWDRPLPGVPGGSGLKLTAGSHKVQGEEALQWLRTRHAWGSDPLRARAQHMYMNSMIRTLKQQNVFTDTGRLMGLAEAATNSLKVSEEIGTVKKLYDLGMQLKTVPTDRITMTTLPTVPDDQDANHLLPAADADTMWAMLRDDVSFDGKGGASGKDGENGKDGKGTGGRGEGSGGDGAAGEDAGDRPSDEPAADAEMDVLIQNGTRSATLGPVTGRAGAVAGTLVEKGFTRATTDASAARSEERTTVRYPGDELAGDARRVAEALGIPASSVRESTDVSGITLVVGADWRSGTSYPKQKTPEAGDLPDDSDALNGSETDKCMEVYQPYRW</sequence>
<feature type="compositionally biased region" description="Gly residues" evidence="2">
    <location>
        <begin position="410"/>
        <end position="423"/>
    </location>
</feature>
<evidence type="ECO:0000256" key="2">
    <source>
        <dbReference type="SAM" id="MobiDB-lite"/>
    </source>
</evidence>
<dbReference type="EMBL" id="JAHSTP010000016">
    <property type="protein sequence ID" value="MBZ6155319.1"/>
    <property type="molecule type" value="Genomic_DNA"/>
</dbReference>
<evidence type="ECO:0000256" key="3">
    <source>
        <dbReference type="SAM" id="Phobius"/>
    </source>
</evidence>
<dbReference type="InterPro" id="IPR027381">
    <property type="entry name" value="LytR/CpsA/Psr_C"/>
</dbReference>
<feature type="compositionally biased region" description="Basic and acidic residues" evidence="2">
    <location>
        <begin position="400"/>
        <end position="409"/>
    </location>
</feature>
<gene>
    <name evidence="6" type="ORF">KVH32_29750</name>
</gene>
<dbReference type="PANTHER" id="PTHR33392:SF6">
    <property type="entry name" value="POLYISOPRENYL-TEICHOIC ACID--PEPTIDOGLYCAN TEICHOIC ACID TRANSFERASE TAGU"/>
    <property type="match status" value="1"/>
</dbReference>
<dbReference type="InterPro" id="IPR050922">
    <property type="entry name" value="LytR/CpsA/Psr_CW_biosynth"/>
</dbReference>
<feature type="transmembrane region" description="Helical" evidence="3">
    <location>
        <begin position="60"/>
        <end position="83"/>
    </location>
</feature>
<dbReference type="NCBIfam" id="TIGR00350">
    <property type="entry name" value="lytR_cpsA_psr"/>
    <property type="match status" value="1"/>
</dbReference>
<keyword evidence="3" id="KW-0812">Transmembrane</keyword>
<feature type="compositionally biased region" description="Basic and acidic residues" evidence="2">
    <location>
        <begin position="1"/>
        <end position="31"/>
    </location>
</feature>
<feature type="region of interest" description="Disordered" evidence="2">
    <location>
        <begin position="1"/>
        <end position="59"/>
    </location>
</feature>
<keyword evidence="3" id="KW-1133">Transmembrane helix</keyword>
<dbReference type="Proteomes" id="UP000758701">
    <property type="component" value="Unassembled WGS sequence"/>
</dbReference>
<proteinExistence type="inferred from homology"/>
<dbReference type="RefSeq" id="WP_224310188.1">
    <property type="nucleotide sequence ID" value="NZ_JAHSST010000017.1"/>
</dbReference>
<comment type="similarity">
    <text evidence="1">Belongs to the LytR/CpsA/Psr (LCP) family.</text>
</comment>
<evidence type="ECO:0000313" key="6">
    <source>
        <dbReference type="EMBL" id="MBZ6155319.1"/>
    </source>
</evidence>
<comment type="caution">
    <text evidence="6">The sequence shown here is derived from an EMBL/GenBank/DDBJ whole genome shotgun (WGS) entry which is preliminary data.</text>
</comment>
<evidence type="ECO:0000259" key="4">
    <source>
        <dbReference type="Pfam" id="PF03816"/>
    </source>
</evidence>
<feature type="domain" description="LytR/CpsA/Psr regulator C-terminal" evidence="5">
    <location>
        <begin position="443"/>
        <end position="534"/>
    </location>
</feature>
<feature type="region of interest" description="Disordered" evidence="2">
    <location>
        <begin position="393"/>
        <end position="437"/>
    </location>
</feature>
<feature type="compositionally biased region" description="Basic residues" evidence="2">
    <location>
        <begin position="49"/>
        <end position="59"/>
    </location>
</feature>
<evidence type="ECO:0000259" key="5">
    <source>
        <dbReference type="Pfam" id="PF13399"/>
    </source>
</evidence>
<evidence type="ECO:0000313" key="7">
    <source>
        <dbReference type="Proteomes" id="UP000758701"/>
    </source>
</evidence>
<protein>
    <submittedName>
        <fullName evidence="6">LCP family protein</fullName>
    </submittedName>
</protein>
<dbReference type="Gene3D" id="3.40.630.190">
    <property type="entry name" value="LCP protein"/>
    <property type="match status" value="1"/>
</dbReference>
<name>A0ABS7WBH5_STROV</name>